<protein>
    <submittedName>
        <fullName evidence="2">Uncharacterized protein</fullName>
    </submittedName>
</protein>
<feature type="chain" id="PRO_5043909542" evidence="1">
    <location>
        <begin position="22"/>
        <end position="168"/>
    </location>
</feature>
<feature type="signal peptide" evidence="1">
    <location>
        <begin position="1"/>
        <end position="21"/>
    </location>
</feature>
<comment type="caution">
    <text evidence="2">The sequence shown here is derived from an EMBL/GenBank/DDBJ whole genome shotgun (WGS) entry which is preliminary data.</text>
</comment>
<sequence>MFSYILSCTLLFWTCSVLTQAATEDSDCETKVGGSCIFKAAAIACFHEVNVSCGSDNFFCCKWTLDVRDTMKRQVQEPSALPCYEQGGACLSVMSMIHCPQKLTGSCDSSSHYCCKLHNTNAILAPRAQPSCDSQDGGQCLSTFSRIFCPQKLDATCSGANMYCCKLG</sequence>
<evidence type="ECO:0000256" key="1">
    <source>
        <dbReference type="SAM" id="SignalP"/>
    </source>
</evidence>
<name>A0AAV2IAD6_LYMST</name>
<reference evidence="2 3" key="1">
    <citation type="submission" date="2024-04" db="EMBL/GenBank/DDBJ databases">
        <authorList>
            <consortium name="Genoscope - CEA"/>
            <person name="William W."/>
        </authorList>
    </citation>
    <scope>NUCLEOTIDE SEQUENCE [LARGE SCALE GENOMIC DNA]</scope>
</reference>
<accession>A0AAV2IAD6</accession>
<gene>
    <name evidence="2" type="ORF">GSLYS_00017306001</name>
</gene>
<organism evidence="2 3">
    <name type="scientific">Lymnaea stagnalis</name>
    <name type="common">Great pond snail</name>
    <name type="synonym">Helix stagnalis</name>
    <dbReference type="NCBI Taxonomy" id="6523"/>
    <lineage>
        <taxon>Eukaryota</taxon>
        <taxon>Metazoa</taxon>
        <taxon>Spiralia</taxon>
        <taxon>Lophotrochozoa</taxon>
        <taxon>Mollusca</taxon>
        <taxon>Gastropoda</taxon>
        <taxon>Heterobranchia</taxon>
        <taxon>Euthyneura</taxon>
        <taxon>Panpulmonata</taxon>
        <taxon>Hygrophila</taxon>
        <taxon>Lymnaeoidea</taxon>
        <taxon>Lymnaeidae</taxon>
        <taxon>Lymnaea</taxon>
    </lineage>
</organism>
<dbReference type="EMBL" id="CAXITT010000575">
    <property type="protein sequence ID" value="CAL1543793.1"/>
    <property type="molecule type" value="Genomic_DNA"/>
</dbReference>
<evidence type="ECO:0000313" key="3">
    <source>
        <dbReference type="Proteomes" id="UP001497497"/>
    </source>
</evidence>
<keyword evidence="3" id="KW-1185">Reference proteome</keyword>
<keyword evidence="1" id="KW-0732">Signal</keyword>
<dbReference type="AlphaFoldDB" id="A0AAV2IAD6"/>
<dbReference type="Proteomes" id="UP001497497">
    <property type="component" value="Unassembled WGS sequence"/>
</dbReference>
<evidence type="ECO:0000313" key="2">
    <source>
        <dbReference type="EMBL" id="CAL1543793.1"/>
    </source>
</evidence>
<proteinExistence type="predicted"/>